<comment type="similarity">
    <text evidence="1 7">Belongs to the cytochrome P450 family.</text>
</comment>
<dbReference type="CDD" id="cd11029">
    <property type="entry name" value="CYP107-like"/>
    <property type="match status" value="1"/>
</dbReference>
<dbReference type="Pfam" id="PF00067">
    <property type="entry name" value="p450"/>
    <property type="match status" value="1"/>
</dbReference>
<evidence type="ECO:0000313" key="9">
    <source>
        <dbReference type="Proteomes" id="UP000621210"/>
    </source>
</evidence>
<dbReference type="PANTHER" id="PTHR46696">
    <property type="entry name" value="P450, PUTATIVE (EUROFUNG)-RELATED"/>
    <property type="match status" value="1"/>
</dbReference>
<keyword evidence="3 7" id="KW-0479">Metal-binding</keyword>
<dbReference type="FunFam" id="1.10.630.10:FF:000018">
    <property type="entry name" value="Cytochrome P450 monooxygenase"/>
    <property type="match status" value="1"/>
</dbReference>
<evidence type="ECO:0000256" key="2">
    <source>
        <dbReference type="ARBA" id="ARBA00022617"/>
    </source>
</evidence>
<dbReference type="InterPro" id="IPR036396">
    <property type="entry name" value="Cyt_P450_sf"/>
</dbReference>
<dbReference type="InterPro" id="IPR001128">
    <property type="entry name" value="Cyt_P450"/>
</dbReference>
<evidence type="ECO:0000256" key="5">
    <source>
        <dbReference type="ARBA" id="ARBA00023004"/>
    </source>
</evidence>
<evidence type="ECO:0000256" key="6">
    <source>
        <dbReference type="ARBA" id="ARBA00023033"/>
    </source>
</evidence>
<dbReference type="InterPro" id="IPR002397">
    <property type="entry name" value="Cyt_P450_B"/>
</dbReference>
<keyword evidence="6 7" id="KW-0503">Monooxygenase</keyword>
<keyword evidence="9" id="KW-1185">Reference proteome</keyword>
<dbReference type="PANTHER" id="PTHR46696:SF1">
    <property type="entry name" value="CYTOCHROME P450 YJIB-RELATED"/>
    <property type="match status" value="1"/>
</dbReference>
<evidence type="ECO:0000313" key="8">
    <source>
        <dbReference type="EMBL" id="MBD0421533.1"/>
    </source>
</evidence>
<keyword evidence="4 7" id="KW-0560">Oxidoreductase</keyword>
<dbReference type="GO" id="GO:0005506">
    <property type="term" value="F:iron ion binding"/>
    <property type="evidence" value="ECO:0007669"/>
    <property type="project" value="InterPro"/>
</dbReference>
<comment type="caution">
    <text evidence="8">The sequence shown here is derived from an EMBL/GenBank/DDBJ whole genome shotgun (WGS) entry which is preliminary data.</text>
</comment>
<dbReference type="PRINTS" id="PR00385">
    <property type="entry name" value="P450"/>
</dbReference>
<dbReference type="GO" id="GO:0004497">
    <property type="term" value="F:monooxygenase activity"/>
    <property type="evidence" value="ECO:0007669"/>
    <property type="project" value="UniProtKB-KW"/>
</dbReference>
<dbReference type="Proteomes" id="UP000621210">
    <property type="component" value="Unassembled WGS sequence"/>
</dbReference>
<dbReference type="SUPFAM" id="SSF48264">
    <property type="entry name" value="Cytochrome P450"/>
    <property type="match status" value="1"/>
</dbReference>
<keyword evidence="5 7" id="KW-0408">Iron</keyword>
<reference evidence="8" key="1">
    <citation type="submission" date="2020-09" db="EMBL/GenBank/DDBJ databases">
        <title>Streptomyces grisecoloratus sp. nov., isolated from cotton soil.</title>
        <authorList>
            <person name="Xing L."/>
        </authorList>
    </citation>
    <scope>NUCLEOTIDE SEQUENCE</scope>
    <source>
        <strain evidence="8">TRM S81-3</strain>
    </source>
</reference>
<gene>
    <name evidence="8" type="ORF">H0H10_20635</name>
</gene>
<protein>
    <submittedName>
        <fullName evidence="8">Cytochrome P450</fullName>
    </submittedName>
</protein>
<dbReference type="GO" id="GO:0016705">
    <property type="term" value="F:oxidoreductase activity, acting on paired donors, with incorporation or reduction of molecular oxygen"/>
    <property type="evidence" value="ECO:0007669"/>
    <property type="project" value="InterPro"/>
</dbReference>
<dbReference type="GO" id="GO:0020037">
    <property type="term" value="F:heme binding"/>
    <property type="evidence" value="ECO:0007669"/>
    <property type="project" value="InterPro"/>
</dbReference>
<evidence type="ECO:0000256" key="3">
    <source>
        <dbReference type="ARBA" id="ARBA00022723"/>
    </source>
</evidence>
<evidence type="ECO:0000256" key="1">
    <source>
        <dbReference type="ARBA" id="ARBA00010617"/>
    </source>
</evidence>
<evidence type="ECO:0000256" key="4">
    <source>
        <dbReference type="ARBA" id="ARBA00023002"/>
    </source>
</evidence>
<proteinExistence type="inferred from homology"/>
<accession>A0A926L7J4</accession>
<organism evidence="8 9">
    <name type="scientific">Streptomyces griseicoloratus</name>
    <dbReference type="NCBI Taxonomy" id="2752516"/>
    <lineage>
        <taxon>Bacteria</taxon>
        <taxon>Bacillati</taxon>
        <taxon>Actinomycetota</taxon>
        <taxon>Actinomycetes</taxon>
        <taxon>Kitasatosporales</taxon>
        <taxon>Streptomycetaceae</taxon>
        <taxon>Streptomyces</taxon>
    </lineage>
</organism>
<name>A0A926L7J4_9ACTN</name>
<dbReference type="Gene3D" id="1.10.630.10">
    <property type="entry name" value="Cytochrome P450"/>
    <property type="match status" value="1"/>
</dbReference>
<dbReference type="PRINTS" id="PR00359">
    <property type="entry name" value="BP450"/>
</dbReference>
<dbReference type="PROSITE" id="PS00086">
    <property type="entry name" value="CYTOCHROME_P450"/>
    <property type="match status" value="1"/>
</dbReference>
<evidence type="ECO:0000256" key="7">
    <source>
        <dbReference type="RuleBase" id="RU000461"/>
    </source>
</evidence>
<dbReference type="EMBL" id="JACVQF010000200">
    <property type="protein sequence ID" value="MBD0421533.1"/>
    <property type="molecule type" value="Genomic_DNA"/>
</dbReference>
<dbReference type="AlphaFoldDB" id="A0A926L7J4"/>
<reference evidence="8" key="2">
    <citation type="submission" date="2020-09" db="EMBL/GenBank/DDBJ databases">
        <authorList>
            <person name="Luo X."/>
        </authorList>
    </citation>
    <scope>NUCLEOTIDE SEQUENCE</scope>
    <source>
        <strain evidence="8">TRM S81-3</strain>
    </source>
</reference>
<sequence>MSIVDLAALGESFTRDPYPVYARLRAQGPVHRIRMPEGNAEAWLVVGYEAGRAVLTDPTLSKDWAKASPSLPLGAISSGPHMLRADPPDHTRLRKLVAREFTTRRVEALAPSIQKITDALLDRMLTAPDGRADLVEALSFPLPISVICELLGVPDLDRASFRTWSNDALGATDPEARTAAAASMARYLEELLANKRQQPGDDLMSALIHGSDDGGDRLSADELRGMAWLLLVAGHETTVNLITNGVLALLTHPEQLAALRADLTLIDSAVEEMLRYDGPVETPTYRFTTEPLTIGDTVVPGGGELVLVALADADRDPARFPSPDRFDITRDTRGHVAFGHGIHYCLGAPLARLEARIAIRTLLERCENLALDIHPAAITWRPGLMIRGPQSLPVRFAP</sequence>
<dbReference type="RefSeq" id="WP_188182517.1">
    <property type="nucleotide sequence ID" value="NZ_JACVQF010000200.1"/>
</dbReference>
<dbReference type="InterPro" id="IPR017972">
    <property type="entry name" value="Cyt_P450_CS"/>
</dbReference>
<keyword evidence="2 7" id="KW-0349">Heme</keyword>